<evidence type="ECO:0000313" key="2">
    <source>
        <dbReference type="EMBL" id="KKL20534.1"/>
    </source>
</evidence>
<accession>A0A0F9BF28</accession>
<gene>
    <name evidence="2" type="ORF">LCGC14_2454490</name>
</gene>
<dbReference type="PANTHER" id="PTHR43798:SF24">
    <property type="entry name" value="CIS-3-ALKYL-4-ALKYLOXETAN-2-ONE DECARBOXYLASE"/>
    <property type="match status" value="1"/>
</dbReference>
<dbReference type="SUPFAM" id="SSF53474">
    <property type="entry name" value="alpha/beta-Hydrolases"/>
    <property type="match status" value="1"/>
</dbReference>
<dbReference type="Pfam" id="PF00561">
    <property type="entry name" value="Abhydrolase_1"/>
    <property type="match status" value="1"/>
</dbReference>
<dbReference type="Gene3D" id="3.40.50.1820">
    <property type="entry name" value="alpha/beta hydrolase"/>
    <property type="match status" value="1"/>
</dbReference>
<protein>
    <recommendedName>
        <fullName evidence="1">AB hydrolase-1 domain-containing protein</fullName>
    </recommendedName>
</protein>
<dbReference type="InterPro" id="IPR000073">
    <property type="entry name" value="AB_hydrolase_1"/>
</dbReference>
<dbReference type="InterPro" id="IPR050266">
    <property type="entry name" value="AB_hydrolase_sf"/>
</dbReference>
<dbReference type="EMBL" id="LAZR01038060">
    <property type="protein sequence ID" value="KKL20534.1"/>
    <property type="molecule type" value="Genomic_DNA"/>
</dbReference>
<dbReference type="AlphaFoldDB" id="A0A0F9BF28"/>
<dbReference type="PANTHER" id="PTHR43798">
    <property type="entry name" value="MONOACYLGLYCEROL LIPASE"/>
    <property type="match status" value="1"/>
</dbReference>
<dbReference type="SMR" id="A0A0F9BF28"/>
<dbReference type="InterPro" id="IPR029058">
    <property type="entry name" value="AB_hydrolase_fold"/>
</dbReference>
<dbReference type="InterPro" id="IPR000639">
    <property type="entry name" value="Epox_hydrolase-like"/>
</dbReference>
<organism evidence="2">
    <name type="scientific">marine sediment metagenome</name>
    <dbReference type="NCBI Taxonomy" id="412755"/>
    <lineage>
        <taxon>unclassified sequences</taxon>
        <taxon>metagenomes</taxon>
        <taxon>ecological metagenomes</taxon>
    </lineage>
</organism>
<feature type="domain" description="AB hydrolase-1" evidence="1">
    <location>
        <begin position="34"/>
        <end position="279"/>
    </location>
</feature>
<dbReference type="GO" id="GO:0003824">
    <property type="term" value="F:catalytic activity"/>
    <property type="evidence" value="ECO:0007669"/>
    <property type="project" value="InterPro"/>
</dbReference>
<name>A0A0F9BF28_9ZZZZ</name>
<evidence type="ECO:0000259" key="1">
    <source>
        <dbReference type="Pfam" id="PF00561"/>
    </source>
</evidence>
<reference evidence="2" key="1">
    <citation type="journal article" date="2015" name="Nature">
        <title>Complex archaea that bridge the gap between prokaryotes and eukaryotes.</title>
        <authorList>
            <person name="Spang A."/>
            <person name="Saw J.H."/>
            <person name="Jorgensen S.L."/>
            <person name="Zaremba-Niedzwiedzka K."/>
            <person name="Martijn J."/>
            <person name="Lind A.E."/>
            <person name="van Eijk R."/>
            <person name="Schleper C."/>
            <person name="Guy L."/>
            <person name="Ettema T.J."/>
        </authorList>
    </citation>
    <scope>NUCLEOTIDE SEQUENCE</scope>
</reference>
<comment type="caution">
    <text evidence="2">The sequence shown here is derived from an EMBL/GenBank/DDBJ whole genome shotgun (WGS) entry which is preliminary data.</text>
</comment>
<dbReference type="NCBIfam" id="NF002938">
    <property type="entry name" value="PRK03592.1"/>
    <property type="match status" value="1"/>
</dbReference>
<proteinExistence type="predicted"/>
<sequence>MNNKQISGSFPFESKYLDVKGSKMHYIDVGQGDPILFLHGNPTSSYLWRNIIPCLQPNARCIAPDLIGMGKSGKPDIAYTFEDHYDYLEKFIEKLNLKNITLVIHDWGSGLGFHYANNHRDNIKGIAFMEAMIKPMEWNDFPKEFRMPFKMMRTPFVGWLMISVANMFLKKMLPDATVRKLSKEEFEYYLKPYPSIASRKPVRVWPKEVPLGGKPRRVNKKVAAYSEWLTETDIEKLCFYAQPGAIMGESYVEYIKNNFPNTKMVDIGKGIHFVQEDNPHLIGSELAKWYQTLSN</sequence>
<dbReference type="GO" id="GO:0016020">
    <property type="term" value="C:membrane"/>
    <property type="evidence" value="ECO:0007669"/>
    <property type="project" value="TreeGrafter"/>
</dbReference>
<dbReference type="PRINTS" id="PR00412">
    <property type="entry name" value="EPOXHYDRLASE"/>
</dbReference>